<organism evidence="2 3">
    <name type="scientific">Fusarium gaditjirri</name>
    <dbReference type="NCBI Taxonomy" id="282569"/>
    <lineage>
        <taxon>Eukaryota</taxon>
        <taxon>Fungi</taxon>
        <taxon>Dikarya</taxon>
        <taxon>Ascomycota</taxon>
        <taxon>Pezizomycotina</taxon>
        <taxon>Sordariomycetes</taxon>
        <taxon>Hypocreomycetidae</taxon>
        <taxon>Hypocreales</taxon>
        <taxon>Nectriaceae</taxon>
        <taxon>Fusarium</taxon>
        <taxon>Fusarium nisikadoi species complex</taxon>
    </lineage>
</organism>
<keyword evidence="1" id="KW-1133">Transmembrane helix</keyword>
<dbReference type="EMBL" id="JABFAI010000488">
    <property type="protein sequence ID" value="KAF4943843.1"/>
    <property type="molecule type" value="Genomic_DNA"/>
</dbReference>
<keyword evidence="3" id="KW-1185">Reference proteome</keyword>
<reference evidence="2" key="2">
    <citation type="submission" date="2020-05" db="EMBL/GenBank/DDBJ databases">
        <authorList>
            <person name="Kim H.-S."/>
            <person name="Proctor R.H."/>
            <person name="Brown D.W."/>
        </authorList>
    </citation>
    <scope>NUCLEOTIDE SEQUENCE</scope>
    <source>
        <strain evidence="2">NRRL 45417</strain>
    </source>
</reference>
<evidence type="ECO:0000313" key="3">
    <source>
        <dbReference type="Proteomes" id="UP000604273"/>
    </source>
</evidence>
<dbReference type="AlphaFoldDB" id="A0A8H4SQF6"/>
<feature type="transmembrane region" description="Helical" evidence="1">
    <location>
        <begin position="20"/>
        <end position="42"/>
    </location>
</feature>
<name>A0A8H4SQF6_9HYPO</name>
<keyword evidence="1" id="KW-0472">Membrane</keyword>
<comment type="caution">
    <text evidence="2">The sequence shown here is derived from an EMBL/GenBank/DDBJ whole genome shotgun (WGS) entry which is preliminary data.</text>
</comment>
<reference evidence="2" key="1">
    <citation type="journal article" date="2020" name="BMC Genomics">
        <title>Correction to: Identification and distribution of gene clusters required for synthesis of sphingolipid metabolism inhibitors in diverse species of the filamentous fungus Fusarium.</title>
        <authorList>
            <person name="Kim H.S."/>
            <person name="Lohmar J.M."/>
            <person name="Busman M."/>
            <person name="Brown D.W."/>
            <person name="Naumann T.A."/>
            <person name="Divon H.H."/>
            <person name="Lysoe E."/>
            <person name="Uhlig S."/>
            <person name="Proctor R.H."/>
        </authorList>
    </citation>
    <scope>NUCLEOTIDE SEQUENCE</scope>
    <source>
        <strain evidence="2">NRRL 45417</strain>
    </source>
</reference>
<dbReference type="Proteomes" id="UP000604273">
    <property type="component" value="Unassembled WGS sequence"/>
</dbReference>
<sequence length="199" mass="22730">MAGKISDLSYPPIRLAPECGANIAFAYVVCPVLAMLMVGCLMPASESAAGGNYNLSYFSASMRRRLTPFPALDRISMPDQIKSGIMDSTAYTMYLPGAGFLWTDNMIWLQSLPEEMLDSFNDHVDEDGERWSIEGSYRVFFQDRFLTRYLWELQKYPRSRKMSQRSRWISSGDNVRLYDPATARYLCVIPGERVDTNRN</sequence>
<gene>
    <name evidence="2" type="ORF">FGADI_13123</name>
</gene>
<keyword evidence="1" id="KW-0812">Transmembrane</keyword>
<evidence type="ECO:0000256" key="1">
    <source>
        <dbReference type="SAM" id="Phobius"/>
    </source>
</evidence>
<dbReference type="OrthoDB" id="4717190at2759"/>
<proteinExistence type="predicted"/>
<accession>A0A8H4SQF6</accession>
<evidence type="ECO:0000313" key="2">
    <source>
        <dbReference type="EMBL" id="KAF4943843.1"/>
    </source>
</evidence>
<protein>
    <submittedName>
        <fullName evidence="2">Uncharacterized protein</fullName>
    </submittedName>
</protein>